<dbReference type="Proteomes" id="UP001159363">
    <property type="component" value="Chromosome 3"/>
</dbReference>
<feature type="compositionally biased region" description="Polar residues" evidence="1">
    <location>
        <begin position="19"/>
        <end position="32"/>
    </location>
</feature>
<evidence type="ECO:0000313" key="3">
    <source>
        <dbReference type="Proteomes" id="UP001159363"/>
    </source>
</evidence>
<proteinExistence type="predicted"/>
<comment type="caution">
    <text evidence="2">The sequence shown here is derived from an EMBL/GenBank/DDBJ whole genome shotgun (WGS) entry which is preliminary data.</text>
</comment>
<gene>
    <name evidence="2" type="ORF">PR048_008571</name>
</gene>
<name>A0ABQ9HXG7_9NEOP</name>
<sequence length="106" mass="11022">MADGMCVDGTANGGEESLQKVSTNVGSISQKGGRNADGLKAVKPAFYISGDSGQLCSNFRVNGLGVRAASAMLTGSQFSALCANGEDNCRKKRCSDRYDSSESSDR</sequence>
<evidence type="ECO:0000313" key="2">
    <source>
        <dbReference type="EMBL" id="KAJ8889077.1"/>
    </source>
</evidence>
<accession>A0ABQ9HXG7</accession>
<feature type="region of interest" description="Disordered" evidence="1">
    <location>
        <begin position="1"/>
        <end position="34"/>
    </location>
</feature>
<evidence type="ECO:0000256" key="1">
    <source>
        <dbReference type="SAM" id="MobiDB-lite"/>
    </source>
</evidence>
<protein>
    <submittedName>
        <fullName evidence="2">Uncharacterized protein</fullName>
    </submittedName>
</protein>
<keyword evidence="3" id="KW-1185">Reference proteome</keyword>
<reference evidence="2 3" key="1">
    <citation type="submission" date="2023-02" db="EMBL/GenBank/DDBJ databases">
        <title>LHISI_Scaffold_Assembly.</title>
        <authorList>
            <person name="Stuart O.P."/>
            <person name="Cleave R."/>
            <person name="Magrath M.J.L."/>
            <person name="Mikheyev A.S."/>
        </authorList>
    </citation>
    <scope>NUCLEOTIDE SEQUENCE [LARGE SCALE GENOMIC DNA]</scope>
    <source>
        <strain evidence="2">Daus_M_001</strain>
        <tissue evidence="2">Leg muscle</tissue>
    </source>
</reference>
<dbReference type="EMBL" id="JARBHB010000003">
    <property type="protein sequence ID" value="KAJ8889077.1"/>
    <property type="molecule type" value="Genomic_DNA"/>
</dbReference>
<organism evidence="2 3">
    <name type="scientific">Dryococelus australis</name>
    <dbReference type="NCBI Taxonomy" id="614101"/>
    <lineage>
        <taxon>Eukaryota</taxon>
        <taxon>Metazoa</taxon>
        <taxon>Ecdysozoa</taxon>
        <taxon>Arthropoda</taxon>
        <taxon>Hexapoda</taxon>
        <taxon>Insecta</taxon>
        <taxon>Pterygota</taxon>
        <taxon>Neoptera</taxon>
        <taxon>Polyneoptera</taxon>
        <taxon>Phasmatodea</taxon>
        <taxon>Verophasmatodea</taxon>
        <taxon>Anareolatae</taxon>
        <taxon>Phasmatidae</taxon>
        <taxon>Eurycanthinae</taxon>
        <taxon>Dryococelus</taxon>
    </lineage>
</organism>